<reference evidence="2" key="1">
    <citation type="journal article" date="2020" name="Stud. Mycol.">
        <title>101 Dothideomycetes genomes: a test case for predicting lifestyles and emergence of pathogens.</title>
        <authorList>
            <person name="Haridas S."/>
            <person name="Albert R."/>
            <person name="Binder M."/>
            <person name="Bloem J."/>
            <person name="Labutti K."/>
            <person name="Salamov A."/>
            <person name="Andreopoulos B."/>
            <person name="Baker S."/>
            <person name="Barry K."/>
            <person name="Bills G."/>
            <person name="Bluhm B."/>
            <person name="Cannon C."/>
            <person name="Castanera R."/>
            <person name="Culley D."/>
            <person name="Daum C."/>
            <person name="Ezra D."/>
            <person name="Gonzalez J."/>
            <person name="Henrissat B."/>
            <person name="Kuo A."/>
            <person name="Liang C."/>
            <person name="Lipzen A."/>
            <person name="Lutzoni F."/>
            <person name="Magnuson J."/>
            <person name="Mondo S."/>
            <person name="Nolan M."/>
            <person name="Ohm R."/>
            <person name="Pangilinan J."/>
            <person name="Park H.-J."/>
            <person name="Ramirez L."/>
            <person name="Alfaro M."/>
            <person name="Sun H."/>
            <person name="Tritt A."/>
            <person name="Yoshinaga Y."/>
            <person name="Zwiers L.-H."/>
            <person name="Turgeon B."/>
            <person name="Goodwin S."/>
            <person name="Spatafora J."/>
            <person name="Crous P."/>
            <person name="Grigoriev I."/>
        </authorList>
    </citation>
    <scope>NUCLEOTIDE SEQUENCE</scope>
    <source>
        <strain evidence="2">CBS 473.64</strain>
    </source>
</reference>
<proteinExistence type="predicted"/>
<dbReference type="AlphaFoldDB" id="A0A6A6RR44"/>
<evidence type="ECO:0000256" key="1">
    <source>
        <dbReference type="SAM" id="MobiDB-lite"/>
    </source>
</evidence>
<evidence type="ECO:0000313" key="3">
    <source>
        <dbReference type="Proteomes" id="UP000799753"/>
    </source>
</evidence>
<dbReference type="EMBL" id="MU006791">
    <property type="protein sequence ID" value="KAF2637916.1"/>
    <property type="molecule type" value="Genomic_DNA"/>
</dbReference>
<feature type="region of interest" description="Disordered" evidence="1">
    <location>
        <begin position="1"/>
        <end position="25"/>
    </location>
</feature>
<protein>
    <submittedName>
        <fullName evidence="2">Uncharacterized protein</fullName>
    </submittedName>
</protein>
<keyword evidence="3" id="KW-1185">Reference proteome</keyword>
<evidence type="ECO:0000313" key="2">
    <source>
        <dbReference type="EMBL" id="KAF2637916.1"/>
    </source>
</evidence>
<dbReference type="OrthoDB" id="5227693at2759"/>
<gene>
    <name evidence="2" type="ORF">P280DRAFT_85846</name>
</gene>
<dbReference type="Proteomes" id="UP000799753">
    <property type="component" value="Unassembled WGS sequence"/>
</dbReference>
<accession>A0A6A6RR44</accession>
<organism evidence="2 3">
    <name type="scientific">Massarina eburnea CBS 473.64</name>
    <dbReference type="NCBI Taxonomy" id="1395130"/>
    <lineage>
        <taxon>Eukaryota</taxon>
        <taxon>Fungi</taxon>
        <taxon>Dikarya</taxon>
        <taxon>Ascomycota</taxon>
        <taxon>Pezizomycotina</taxon>
        <taxon>Dothideomycetes</taxon>
        <taxon>Pleosporomycetidae</taxon>
        <taxon>Pleosporales</taxon>
        <taxon>Massarineae</taxon>
        <taxon>Massarinaceae</taxon>
        <taxon>Massarina</taxon>
    </lineage>
</organism>
<name>A0A6A6RR44_9PLEO</name>
<sequence length="255" mass="28107">MATEDAANLSLAPGNASANEEEGVTKTNWDDVYNETWIDETPNSARTDIAVIYRVWSWDLMPPDMIRPLSVISTRDIILLALRLGMKWRHLDPSSGKFEADGNSYTISSVDVRGLGAVLRFTSAGSHVPYPRLIPGREADKMIFGILPGDPILVKKDSPMVDSNRKLQGLANLYSTLKTIGVVAYLPPRNGPLRDCNDPEIKNDAITLLLPLLPVNGSRNIYHYFPGWHIDSDHYITCVYASPGGRAALRDGLCS</sequence>